<dbReference type="PANTHER" id="PTHR43586:SF15">
    <property type="entry name" value="BLR3095 PROTEIN"/>
    <property type="match status" value="1"/>
</dbReference>
<dbReference type="Proteomes" id="UP001500751">
    <property type="component" value="Unassembled WGS sequence"/>
</dbReference>
<dbReference type="InterPro" id="IPR000192">
    <property type="entry name" value="Aminotrans_V_dom"/>
</dbReference>
<name>A0ABP5GYJ2_9ACTN</name>
<dbReference type="EMBL" id="BAAAQN010000071">
    <property type="protein sequence ID" value="GAA2058449.1"/>
    <property type="molecule type" value="Genomic_DNA"/>
</dbReference>
<dbReference type="RefSeq" id="WP_344670974.1">
    <property type="nucleotide sequence ID" value="NZ_BAAAQN010000071.1"/>
</dbReference>
<evidence type="ECO:0000313" key="3">
    <source>
        <dbReference type="Proteomes" id="UP001500751"/>
    </source>
</evidence>
<dbReference type="InterPro" id="IPR015424">
    <property type="entry name" value="PyrdxlP-dep_Trfase"/>
</dbReference>
<sequence length="393" mass="40298">MNSSAARVPESKASLSDSVALGRSGVQAYLARFAEPDGYLDFARFGPVSSDVALVLERAATTVRVRGWDALEEYDAALVRAKAVAGELLGCGEGEVGLVSSTSHGLAAAAFGVRGPGTVVVARTDFPAAVYPWLRAAERGGLAVRFAEGPLTADRLRPLLDESVRAVAVCAVDAGSGFVAPVGELKELMGARRVLVVDAVQALGATPFDVEAADVVAAGGQKFLRAGWGAAVLAVRERVAEFVGPGIGGWAGVDDPIGDAPHPHPPRPGGTAHMFTNPDGPAVAALGAGLRLALDTGVARIHALICEVVDAIADAARAAGAEVETHGSGIMRLRMPGIDPTRVHTALADAGLTTTLRGTWIRISPHASSRLELADRIGDALRGVSAGADIKTR</sequence>
<accession>A0ABP5GYJ2</accession>
<dbReference type="InterPro" id="IPR015422">
    <property type="entry name" value="PyrdxlP-dep_Trfase_small"/>
</dbReference>
<keyword evidence="3" id="KW-1185">Reference proteome</keyword>
<proteinExistence type="predicted"/>
<dbReference type="Gene3D" id="3.90.1150.10">
    <property type="entry name" value="Aspartate Aminotransferase, domain 1"/>
    <property type="match status" value="1"/>
</dbReference>
<protein>
    <recommendedName>
        <fullName evidence="1">Aminotransferase class V domain-containing protein</fullName>
    </recommendedName>
</protein>
<reference evidence="3" key="1">
    <citation type="journal article" date="2019" name="Int. J. Syst. Evol. Microbiol.">
        <title>The Global Catalogue of Microorganisms (GCM) 10K type strain sequencing project: providing services to taxonomists for standard genome sequencing and annotation.</title>
        <authorList>
            <consortium name="The Broad Institute Genomics Platform"/>
            <consortium name="The Broad Institute Genome Sequencing Center for Infectious Disease"/>
            <person name="Wu L."/>
            <person name="Ma J."/>
        </authorList>
    </citation>
    <scope>NUCLEOTIDE SEQUENCE [LARGE SCALE GENOMIC DNA]</scope>
    <source>
        <strain evidence="3">JCM 16014</strain>
    </source>
</reference>
<gene>
    <name evidence="2" type="ORF">GCM10009839_80320</name>
</gene>
<dbReference type="Pfam" id="PF00266">
    <property type="entry name" value="Aminotran_5"/>
    <property type="match status" value="1"/>
</dbReference>
<dbReference type="Gene3D" id="3.40.640.10">
    <property type="entry name" value="Type I PLP-dependent aspartate aminotransferase-like (Major domain)"/>
    <property type="match status" value="1"/>
</dbReference>
<organism evidence="2 3">
    <name type="scientific">Catenulispora yoronensis</name>
    <dbReference type="NCBI Taxonomy" id="450799"/>
    <lineage>
        <taxon>Bacteria</taxon>
        <taxon>Bacillati</taxon>
        <taxon>Actinomycetota</taxon>
        <taxon>Actinomycetes</taxon>
        <taxon>Catenulisporales</taxon>
        <taxon>Catenulisporaceae</taxon>
        <taxon>Catenulispora</taxon>
    </lineage>
</organism>
<feature type="domain" description="Aminotransferase class V" evidence="1">
    <location>
        <begin position="75"/>
        <end position="352"/>
    </location>
</feature>
<dbReference type="InterPro" id="IPR015421">
    <property type="entry name" value="PyrdxlP-dep_Trfase_major"/>
</dbReference>
<comment type="caution">
    <text evidence="2">The sequence shown here is derived from an EMBL/GenBank/DDBJ whole genome shotgun (WGS) entry which is preliminary data.</text>
</comment>
<dbReference type="PANTHER" id="PTHR43586">
    <property type="entry name" value="CYSTEINE DESULFURASE"/>
    <property type="match status" value="1"/>
</dbReference>
<evidence type="ECO:0000259" key="1">
    <source>
        <dbReference type="Pfam" id="PF00266"/>
    </source>
</evidence>
<dbReference type="SUPFAM" id="SSF53383">
    <property type="entry name" value="PLP-dependent transferases"/>
    <property type="match status" value="1"/>
</dbReference>
<evidence type="ECO:0000313" key="2">
    <source>
        <dbReference type="EMBL" id="GAA2058449.1"/>
    </source>
</evidence>